<gene>
    <name evidence="2" type="ORF">DO83_12080</name>
</gene>
<organism evidence="2 3">
    <name type="scientific">Anaerostipes hadrus</name>
    <dbReference type="NCBI Taxonomy" id="649756"/>
    <lineage>
        <taxon>Bacteria</taxon>
        <taxon>Bacillati</taxon>
        <taxon>Bacillota</taxon>
        <taxon>Clostridia</taxon>
        <taxon>Lachnospirales</taxon>
        <taxon>Lachnospiraceae</taxon>
        <taxon>Anaerostipes</taxon>
    </lineage>
</organism>
<dbReference type="Pfam" id="PF13529">
    <property type="entry name" value="Peptidase_C39_2"/>
    <property type="match status" value="1"/>
</dbReference>
<accession>A0A1Q2C923</accession>
<feature type="domain" description="Peptidase C39-like" evidence="1">
    <location>
        <begin position="51"/>
        <end position="169"/>
    </location>
</feature>
<evidence type="ECO:0000259" key="1">
    <source>
        <dbReference type="Pfam" id="PF13529"/>
    </source>
</evidence>
<proteinExistence type="predicted"/>
<reference evidence="2 3" key="1">
    <citation type="journal article" date="2016" name="Sci. Rep.">
        <title>Accelerated dysbiosis of gut microbiota during aggravation of DSS-induced colitis by a butyrate-producing bacterium.</title>
        <authorList>
            <person name="Zhang Q."/>
            <person name="Wu Y."/>
            <person name="Wang J."/>
            <person name="Wu G."/>
            <person name="Long W."/>
            <person name="Xue Z."/>
            <person name="Wang L."/>
            <person name="Zhang X."/>
            <person name="Pang X."/>
            <person name="Zhao Y."/>
            <person name="Zhao L."/>
            <person name="Zhang C."/>
        </authorList>
    </citation>
    <scope>NUCLEOTIDE SEQUENCE [LARGE SCALE GENOMIC DNA]</scope>
    <source>
        <strain evidence="2 3">BPB5</strain>
    </source>
</reference>
<sequence>MYYVKSRSYLEGTMRLNKMTGRVIATMGIAAMMMTQTAGVMAAEQTESKQLKVVYYNQADYPGKKIGGSTIQAAGCGPTAVAVCYSSLTGKKADVPKMCKQAYKHGWYYTGQGCSHSVVPGLSKLYGMECKGLGMDKDAVEKALRAGHPVVALMGPGDFTKNGHFVVLTRMVGKDKVKIADVGSRARTAETWSLKKVIRQGKEGANAGGPFWEISVKEEKQEEPDYKQKMLDGHKNIDAVTNAIDKIAD</sequence>
<dbReference type="InterPro" id="IPR039564">
    <property type="entry name" value="Peptidase_C39-like"/>
</dbReference>
<dbReference type="AlphaFoldDB" id="A0A1Q2C923"/>
<evidence type="ECO:0000313" key="2">
    <source>
        <dbReference type="EMBL" id="AQP40247.1"/>
    </source>
</evidence>
<evidence type="ECO:0000313" key="3">
    <source>
        <dbReference type="Proteomes" id="UP000188159"/>
    </source>
</evidence>
<dbReference type="Gene3D" id="3.90.70.10">
    <property type="entry name" value="Cysteine proteinases"/>
    <property type="match status" value="1"/>
</dbReference>
<protein>
    <recommendedName>
        <fullName evidence="1">Peptidase C39-like domain-containing protein</fullName>
    </recommendedName>
</protein>
<dbReference type="EMBL" id="CP012098">
    <property type="protein sequence ID" value="AQP40247.1"/>
    <property type="molecule type" value="Genomic_DNA"/>
</dbReference>
<name>A0A1Q2C923_ANAHA</name>
<dbReference type="Proteomes" id="UP000188159">
    <property type="component" value="Chromosome"/>
</dbReference>